<dbReference type="AlphaFoldDB" id="A0AAV7KF09"/>
<keyword evidence="3" id="KW-1185">Reference proteome</keyword>
<dbReference type="GO" id="GO:0005737">
    <property type="term" value="C:cytoplasm"/>
    <property type="evidence" value="ECO:0007669"/>
    <property type="project" value="TreeGrafter"/>
</dbReference>
<accession>A0AAV7KF09</accession>
<evidence type="ECO:0000256" key="1">
    <source>
        <dbReference type="ARBA" id="ARBA00023002"/>
    </source>
</evidence>
<keyword evidence="1" id="KW-0560">Oxidoreductase</keyword>
<dbReference type="Proteomes" id="UP001165289">
    <property type="component" value="Unassembled WGS sequence"/>
</dbReference>
<dbReference type="GO" id="GO:0000246">
    <property type="term" value="F:Delta24(24-1) sterol reductase activity"/>
    <property type="evidence" value="ECO:0007669"/>
    <property type="project" value="TreeGrafter"/>
</dbReference>
<proteinExistence type="predicted"/>
<dbReference type="PANTHER" id="PTHR10801">
    <property type="entry name" value="24-DEHYDROCHOLESTEROL REDUCTASE"/>
    <property type="match status" value="1"/>
</dbReference>
<evidence type="ECO:0000313" key="3">
    <source>
        <dbReference type="Proteomes" id="UP001165289"/>
    </source>
</evidence>
<evidence type="ECO:0000313" key="2">
    <source>
        <dbReference type="EMBL" id="KAI6659942.1"/>
    </source>
</evidence>
<dbReference type="GO" id="GO:0008202">
    <property type="term" value="P:steroid metabolic process"/>
    <property type="evidence" value="ECO:0007669"/>
    <property type="project" value="TreeGrafter"/>
</dbReference>
<reference evidence="2 3" key="1">
    <citation type="journal article" date="2023" name="BMC Biol.">
        <title>The compact genome of the sponge Oopsacas minuta (Hexactinellida) is lacking key metazoan core genes.</title>
        <authorList>
            <person name="Santini S."/>
            <person name="Schenkelaars Q."/>
            <person name="Jourda C."/>
            <person name="Duchesne M."/>
            <person name="Belahbib H."/>
            <person name="Rocher C."/>
            <person name="Selva M."/>
            <person name="Riesgo A."/>
            <person name="Vervoort M."/>
            <person name="Leys S.P."/>
            <person name="Kodjabachian L."/>
            <person name="Le Bivic A."/>
            <person name="Borchiellini C."/>
            <person name="Claverie J.M."/>
            <person name="Renard E."/>
        </authorList>
    </citation>
    <scope>NUCLEOTIDE SEQUENCE [LARGE SCALE GENOMIC DNA]</scope>
    <source>
        <strain evidence="2">SPO-2</strain>
    </source>
</reference>
<organism evidence="2 3">
    <name type="scientific">Oopsacas minuta</name>
    <dbReference type="NCBI Taxonomy" id="111878"/>
    <lineage>
        <taxon>Eukaryota</taxon>
        <taxon>Metazoa</taxon>
        <taxon>Porifera</taxon>
        <taxon>Hexactinellida</taxon>
        <taxon>Hexasterophora</taxon>
        <taxon>Lyssacinosida</taxon>
        <taxon>Leucopsacidae</taxon>
        <taxon>Oopsacas</taxon>
    </lineage>
</organism>
<gene>
    <name evidence="2" type="ORF">LOD99_14282</name>
</gene>
<protein>
    <submittedName>
        <fullName evidence="2">Delta(24)-sterol reductase-like</fullName>
    </submittedName>
</protein>
<dbReference type="PANTHER" id="PTHR10801:SF0">
    <property type="entry name" value="DELTA(24)-STEROL REDUCTASE"/>
    <property type="match status" value="1"/>
</dbReference>
<dbReference type="GO" id="GO:0016020">
    <property type="term" value="C:membrane"/>
    <property type="evidence" value="ECO:0007669"/>
    <property type="project" value="TreeGrafter"/>
</dbReference>
<dbReference type="EMBL" id="JAKMXF010000044">
    <property type="protein sequence ID" value="KAI6659942.1"/>
    <property type="molecule type" value="Genomic_DNA"/>
</dbReference>
<sequence>MFWSGDAGTYSDAPKAASAINRIGQFWKPWFYKYLETIQSTGSCTEYIPLRDYYHRHTSGMFWEMEEIIPFGNHPVFRFACGWLMPPKASLLKLTQGKTIKRLYEEKHVIQDMFMPVDTLSEILEVFEEQFKVYPLWLCPFKLPQNPGLVHPKQDKTMMYVDVGAYSVPKVENFQAKKALKCVEHFVCKKDGFQMLYADNTLTREEFGEMFDRELYDNVRERYGCVNAFPDVYDKVGRHA</sequence>
<comment type="caution">
    <text evidence="2">The sequence shown here is derived from an EMBL/GenBank/DDBJ whole genome shotgun (WGS) entry which is preliminary data.</text>
</comment>
<dbReference type="InterPro" id="IPR040165">
    <property type="entry name" value="Diminuto-like"/>
</dbReference>
<name>A0AAV7KF09_9METZ</name>